<dbReference type="SUPFAM" id="SSF55874">
    <property type="entry name" value="ATPase domain of HSP90 chaperone/DNA topoisomerase II/histidine kinase"/>
    <property type="match status" value="1"/>
</dbReference>
<dbReference type="PANTHER" id="PTHR43547">
    <property type="entry name" value="TWO-COMPONENT HISTIDINE KINASE"/>
    <property type="match status" value="1"/>
</dbReference>
<evidence type="ECO:0000256" key="1">
    <source>
        <dbReference type="ARBA" id="ARBA00022553"/>
    </source>
</evidence>
<dbReference type="PROSITE" id="PS50109">
    <property type="entry name" value="HIS_KIN"/>
    <property type="match status" value="1"/>
</dbReference>
<dbReference type="EMBL" id="CP020991">
    <property type="protein sequence ID" value="AUO19065.1"/>
    <property type="molecule type" value="Genomic_DNA"/>
</dbReference>
<keyword evidence="2 5" id="KW-0808">Transferase</keyword>
<reference evidence="5 6" key="1">
    <citation type="submission" date="2017-04" db="EMBL/GenBank/DDBJ databases">
        <title>Monoglobus pectinilyticus 14 draft genome.</title>
        <authorList>
            <person name="Kim C."/>
            <person name="Rosendale D.I."/>
            <person name="Kelly W.J."/>
            <person name="Tannock G.W."/>
            <person name="Patchett M.L."/>
            <person name="Jordens J.Z."/>
        </authorList>
    </citation>
    <scope>NUCLEOTIDE SEQUENCE [LARGE SCALE GENOMIC DNA]</scope>
    <source>
        <strain evidence="5 6">14</strain>
    </source>
</reference>
<protein>
    <submittedName>
        <fullName evidence="5">Sensory transduction histidine kinase</fullName>
    </submittedName>
</protein>
<dbReference type="GO" id="GO:0000155">
    <property type="term" value="F:phosphorelay sensor kinase activity"/>
    <property type="evidence" value="ECO:0007669"/>
    <property type="project" value="TreeGrafter"/>
</dbReference>
<evidence type="ECO:0000259" key="4">
    <source>
        <dbReference type="PROSITE" id="PS50109"/>
    </source>
</evidence>
<evidence type="ECO:0000256" key="3">
    <source>
        <dbReference type="ARBA" id="ARBA00023012"/>
    </source>
</evidence>
<gene>
    <name evidence="5" type="ORF">B9O19_00889</name>
</gene>
<keyword evidence="3" id="KW-0902">Two-component regulatory system</keyword>
<dbReference type="SMART" id="SM00387">
    <property type="entry name" value="HATPase_c"/>
    <property type="match status" value="1"/>
</dbReference>
<name>A0A2K9P1D9_9FIRM</name>
<dbReference type="RefSeq" id="WP_158648913.1">
    <property type="nucleotide sequence ID" value="NZ_CP020991.1"/>
</dbReference>
<dbReference type="InterPro" id="IPR005467">
    <property type="entry name" value="His_kinase_dom"/>
</dbReference>
<dbReference type="Pfam" id="PF02518">
    <property type="entry name" value="HATPase_c"/>
    <property type="match status" value="1"/>
</dbReference>
<evidence type="ECO:0000313" key="5">
    <source>
        <dbReference type="EMBL" id="AUO19065.1"/>
    </source>
</evidence>
<keyword evidence="1" id="KW-0597">Phosphoprotein</keyword>
<organism evidence="5 6">
    <name type="scientific">Monoglobus pectinilyticus</name>
    <dbReference type="NCBI Taxonomy" id="1981510"/>
    <lineage>
        <taxon>Bacteria</taxon>
        <taxon>Bacillati</taxon>
        <taxon>Bacillota</taxon>
        <taxon>Clostridia</taxon>
        <taxon>Monoglobales</taxon>
        <taxon>Monoglobaceae</taxon>
        <taxon>Monoglobus</taxon>
    </lineage>
</organism>
<dbReference type="PANTHER" id="PTHR43547:SF2">
    <property type="entry name" value="HYBRID SIGNAL TRANSDUCTION HISTIDINE KINASE C"/>
    <property type="match status" value="1"/>
</dbReference>
<sequence length="317" mass="35702">MINEINELSLSQNGSLSAKDLRLFLLKNFHNKKYILSCDSRKSVFENDIEYIIKLIEDNTYMIRDMINSVIKYEELKPESLDILHKVNASMGTTYLRLRNLCELLMSKNEAALYKKTKVSLVKYMNEFINTVHNNLPVTVSKNIHLRNNMRSEALVSVDITRLTHILVNLLVNSIVHSHSENGRVDIIVNNFSNENTVAVSVVDYGIGVDIEKIKSFLNRDNISIFGKNNGLLRSYKGYGLIVCQKLASSMNGKILVSNIKEGGSVFSLILKTDIGEDKDGVVPLRDVLSYGKDLVDTSLIALSLFGAFKNETVYLS</sequence>
<keyword evidence="2 5" id="KW-0418">Kinase</keyword>
<dbReference type="InterPro" id="IPR003594">
    <property type="entry name" value="HATPase_dom"/>
</dbReference>
<dbReference type="AlphaFoldDB" id="A0A2K9P1D9"/>
<dbReference type="Gene3D" id="3.30.565.10">
    <property type="entry name" value="Histidine kinase-like ATPase, C-terminal domain"/>
    <property type="match status" value="1"/>
</dbReference>
<dbReference type="InterPro" id="IPR036890">
    <property type="entry name" value="HATPase_C_sf"/>
</dbReference>
<keyword evidence="6" id="KW-1185">Reference proteome</keyword>
<dbReference type="OrthoDB" id="9780718at2"/>
<proteinExistence type="predicted"/>
<feature type="domain" description="Histidine kinase" evidence="4">
    <location>
        <begin position="58"/>
        <end position="275"/>
    </location>
</feature>
<dbReference type="GeneID" id="98062305"/>
<dbReference type="KEGG" id="mpec:B9O19_00889"/>
<accession>A0A2K9P1D9</accession>
<dbReference type="Proteomes" id="UP000235589">
    <property type="component" value="Chromosome"/>
</dbReference>
<evidence type="ECO:0000256" key="2">
    <source>
        <dbReference type="ARBA" id="ARBA00022777"/>
    </source>
</evidence>
<evidence type="ECO:0000313" key="6">
    <source>
        <dbReference type="Proteomes" id="UP000235589"/>
    </source>
</evidence>